<evidence type="ECO:0000313" key="4">
    <source>
        <dbReference type="Proteomes" id="UP000606172"/>
    </source>
</evidence>
<keyword evidence="1" id="KW-0812">Transmembrane</keyword>
<keyword evidence="1" id="KW-1133">Transmembrane helix</keyword>
<dbReference type="Pfam" id="PF14258">
    <property type="entry name" value="DUF4350"/>
    <property type="match status" value="1"/>
</dbReference>
<dbReference type="InterPro" id="IPR025646">
    <property type="entry name" value="DUF4350"/>
</dbReference>
<protein>
    <submittedName>
        <fullName evidence="3">Membrane protein</fullName>
    </submittedName>
</protein>
<feature type="domain" description="DUF4350" evidence="2">
    <location>
        <begin position="59"/>
        <end position="227"/>
    </location>
</feature>
<organism evidence="3 4">
    <name type="scientific">Sinosporangium siamense</name>
    <dbReference type="NCBI Taxonomy" id="1367973"/>
    <lineage>
        <taxon>Bacteria</taxon>
        <taxon>Bacillati</taxon>
        <taxon>Actinomycetota</taxon>
        <taxon>Actinomycetes</taxon>
        <taxon>Streptosporangiales</taxon>
        <taxon>Streptosporangiaceae</taxon>
        <taxon>Sinosporangium</taxon>
    </lineage>
</organism>
<name>A0A919RBU1_9ACTN</name>
<sequence length="392" mass="40388">MTTTSAPPGAGSTSVSPTARGLWRSGRGVLLIVGLIVAGAVTSVLLSGGSTQGRHLDPADTSLSGSHALARLLVNKGVTVHRVDDVRQAAQYAGADSQLLVTSASSLFADDVDTLAGLPGDRLIVGPVPYVQRLAPGIVPEGTASHFTRSRDPECALRAATRAGSAHMGGSAFTGPSGATRCYPSDGKPTLISVTAGGRTVTAVGSGEFMTNRHLAEDGNAALAMNLAGAKPTLIWIVAPKTPRTLAGPDGRSIQDMIPSGVKWGVLQLIVVVLLVAFWRGRRLGPVVAERLPVVVRAAETVEGRGRLYRARRARARAAEALRAGTLNRLVPRLGLSPGTGSEAVVPAVSARTGRDTLEVGAVLYGAAPADDAGLSALAEHLDRLERQVKDS</sequence>
<feature type="transmembrane region" description="Helical" evidence="1">
    <location>
        <begin position="28"/>
        <end position="46"/>
    </location>
</feature>
<accession>A0A919RBU1</accession>
<dbReference type="Proteomes" id="UP000606172">
    <property type="component" value="Unassembled WGS sequence"/>
</dbReference>
<dbReference type="EMBL" id="BOOW01000007">
    <property type="protein sequence ID" value="GII91045.1"/>
    <property type="molecule type" value="Genomic_DNA"/>
</dbReference>
<comment type="caution">
    <text evidence="3">The sequence shown here is derived from an EMBL/GenBank/DDBJ whole genome shotgun (WGS) entry which is preliminary data.</text>
</comment>
<evidence type="ECO:0000256" key="1">
    <source>
        <dbReference type="SAM" id="Phobius"/>
    </source>
</evidence>
<keyword evidence="1" id="KW-0472">Membrane</keyword>
<proteinExistence type="predicted"/>
<reference evidence="3" key="1">
    <citation type="submission" date="2021-01" db="EMBL/GenBank/DDBJ databases">
        <title>Whole genome shotgun sequence of Sinosporangium siamense NBRC 109515.</title>
        <authorList>
            <person name="Komaki H."/>
            <person name="Tamura T."/>
        </authorList>
    </citation>
    <scope>NUCLEOTIDE SEQUENCE</scope>
    <source>
        <strain evidence="3">NBRC 109515</strain>
    </source>
</reference>
<gene>
    <name evidence="3" type="ORF">Ssi02_12760</name>
</gene>
<dbReference type="RefSeq" id="WP_204021968.1">
    <property type="nucleotide sequence ID" value="NZ_BOOW01000007.1"/>
</dbReference>
<dbReference type="AlphaFoldDB" id="A0A919RBU1"/>
<keyword evidence="4" id="KW-1185">Reference proteome</keyword>
<evidence type="ECO:0000313" key="3">
    <source>
        <dbReference type="EMBL" id="GII91045.1"/>
    </source>
</evidence>
<evidence type="ECO:0000259" key="2">
    <source>
        <dbReference type="Pfam" id="PF14258"/>
    </source>
</evidence>